<name>A0ACC2HFX0_DALPE</name>
<evidence type="ECO:0000313" key="1">
    <source>
        <dbReference type="EMBL" id="KAJ8014570.1"/>
    </source>
</evidence>
<gene>
    <name evidence="1" type="ORF">DPEC_G00041620</name>
</gene>
<organism evidence="1 2">
    <name type="scientific">Dallia pectoralis</name>
    <name type="common">Alaska blackfish</name>
    <dbReference type="NCBI Taxonomy" id="75939"/>
    <lineage>
        <taxon>Eukaryota</taxon>
        <taxon>Metazoa</taxon>
        <taxon>Chordata</taxon>
        <taxon>Craniata</taxon>
        <taxon>Vertebrata</taxon>
        <taxon>Euteleostomi</taxon>
        <taxon>Actinopterygii</taxon>
        <taxon>Neopterygii</taxon>
        <taxon>Teleostei</taxon>
        <taxon>Protacanthopterygii</taxon>
        <taxon>Esociformes</taxon>
        <taxon>Umbridae</taxon>
        <taxon>Dallia</taxon>
    </lineage>
</organism>
<protein>
    <submittedName>
        <fullName evidence="1">Uncharacterized protein</fullName>
    </submittedName>
</protein>
<sequence length="115" mass="12424">MGAQTIWGDMVGATLAAGTLRCLCCHIISQRQDGAEGTQPASGQDDRYRNPVEDPERQLQLPLARTLGEPRLMNSTLTRYESVRTEPKDNVPGAVDTLSSCIKGPVNALSVDMIP</sequence>
<keyword evidence="2" id="KW-1185">Reference proteome</keyword>
<proteinExistence type="predicted"/>
<reference evidence="1" key="1">
    <citation type="submission" date="2021-05" db="EMBL/GenBank/DDBJ databases">
        <authorList>
            <person name="Pan Q."/>
            <person name="Jouanno E."/>
            <person name="Zahm M."/>
            <person name="Klopp C."/>
            <person name="Cabau C."/>
            <person name="Louis A."/>
            <person name="Berthelot C."/>
            <person name="Parey E."/>
            <person name="Roest Crollius H."/>
            <person name="Montfort J."/>
            <person name="Robinson-Rechavi M."/>
            <person name="Bouchez O."/>
            <person name="Lampietro C."/>
            <person name="Lopez Roques C."/>
            <person name="Donnadieu C."/>
            <person name="Postlethwait J."/>
            <person name="Bobe J."/>
            <person name="Dillon D."/>
            <person name="Chandos A."/>
            <person name="von Hippel F."/>
            <person name="Guiguen Y."/>
        </authorList>
    </citation>
    <scope>NUCLEOTIDE SEQUENCE</scope>
    <source>
        <strain evidence="1">YG-Jan2019</strain>
    </source>
</reference>
<evidence type="ECO:0000313" key="2">
    <source>
        <dbReference type="Proteomes" id="UP001157502"/>
    </source>
</evidence>
<dbReference type="Proteomes" id="UP001157502">
    <property type="component" value="Chromosome 3"/>
</dbReference>
<comment type="caution">
    <text evidence="1">The sequence shown here is derived from an EMBL/GenBank/DDBJ whole genome shotgun (WGS) entry which is preliminary data.</text>
</comment>
<dbReference type="EMBL" id="CM055730">
    <property type="protein sequence ID" value="KAJ8014570.1"/>
    <property type="molecule type" value="Genomic_DNA"/>
</dbReference>
<accession>A0ACC2HFX0</accession>